<evidence type="ECO:0000256" key="4">
    <source>
        <dbReference type="HAMAP-Rule" id="MF_01401"/>
    </source>
</evidence>
<gene>
    <name evidence="4 6" type="primary">msrA</name>
    <name evidence="6" type="ORF">COW81_02035</name>
</gene>
<dbReference type="PANTHER" id="PTHR43774">
    <property type="entry name" value="PEPTIDE METHIONINE SULFOXIDE REDUCTASE"/>
    <property type="match status" value="1"/>
</dbReference>
<dbReference type="GO" id="GO:0033744">
    <property type="term" value="F:L-methionine:thioredoxin-disulfide S-oxidoreductase activity"/>
    <property type="evidence" value="ECO:0007669"/>
    <property type="project" value="RHEA"/>
</dbReference>
<evidence type="ECO:0000256" key="2">
    <source>
        <dbReference type="ARBA" id="ARBA00047806"/>
    </source>
</evidence>
<comment type="similarity">
    <text evidence="4">Belongs to the MsrA Met sulfoxide reductase family.</text>
</comment>
<sequence>MSKKATFAGGCFWGLEDLVRKVPGVINTEVGYTGGLPPSAHSGGGGQDPTYENHPGHAEAVEIEYDPEKTSYKKLLDFFFQIHNPTTLNQQGNDMGTSYMSAIFYRNEEEKKEAENFIDIVNKSGRWKDPVVTTLEEFKEFYKAEDYHQDYLVKNPGGYTCHAIYFDSYLN</sequence>
<evidence type="ECO:0000313" key="7">
    <source>
        <dbReference type="Proteomes" id="UP000231143"/>
    </source>
</evidence>
<comment type="catalytic activity">
    <reaction evidence="3 4">
        <text>[thioredoxin]-disulfide + L-methionine + H2O = L-methionine (S)-S-oxide + [thioredoxin]-dithiol</text>
        <dbReference type="Rhea" id="RHEA:19993"/>
        <dbReference type="Rhea" id="RHEA-COMP:10698"/>
        <dbReference type="Rhea" id="RHEA-COMP:10700"/>
        <dbReference type="ChEBI" id="CHEBI:15377"/>
        <dbReference type="ChEBI" id="CHEBI:29950"/>
        <dbReference type="ChEBI" id="CHEBI:50058"/>
        <dbReference type="ChEBI" id="CHEBI:57844"/>
        <dbReference type="ChEBI" id="CHEBI:58772"/>
        <dbReference type="EC" id="1.8.4.11"/>
    </reaction>
</comment>
<evidence type="ECO:0000256" key="1">
    <source>
        <dbReference type="ARBA" id="ARBA00023002"/>
    </source>
</evidence>
<name>A0A2H0DY54_9BACT</name>
<dbReference type="NCBIfam" id="TIGR00401">
    <property type="entry name" value="msrA"/>
    <property type="match status" value="1"/>
</dbReference>
<dbReference type="HAMAP" id="MF_01401">
    <property type="entry name" value="MsrA"/>
    <property type="match status" value="1"/>
</dbReference>
<dbReference type="PANTHER" id="PTHR43774:SF1">
    <property type="entry name" value="PEPTIDE METHIONINE SULFOXIDE REDUCTASE MSRA 2"/>
    <property type="match status" value="1"/>
</dbReference>
<dbReference type="AlphaFoldDB" id="A0A2H0DY54"/>
<dbReference type="EMBL" id="PCTT01000026">
    <property type="protein sequence ID" value="PIP87104.1"/>
    <property type="molecule type" value="Genomic_DNA"/>
</dbReference>
<keyword evidence="1 4" id="KW-0560">Oxidoreductase</keyword>
<organism evidence="6 7">
    <name type="scientific">Candidatus Campbellbacteria bacterium CG22_combo_CG10-13_8_21_14_all_36_13</name>
    <dbReference type="NCBI Taxonomy" id="1974529"/>
    <lineage>
        <taxon>Bacteria</taxon>
        <taxon>Candidatus Campbelliibacteriota</taxon>
    </lineage>
</organism>
<dbReference type="SUPFAM" id="SSF55068">
    <property type="entry name" value="Peptide methionine sulfoxide reductase"/>
    <property type="match status" value="1"/>
</dbReference>
<dbReference type="InterPro" id="IPR002569">
    <property type="entry name" value="Met_Sox_Rdtase_MsrA_dom"/>
</dbReference>
<evidence type="ECO:0000259" key="5">
    <source>
        <dbReference type="Pfam" id="PF01625"/>
    </source>
</evidence>
<dbReference type="GO" id="GO:0008113">
    <property type="term" value="F:peptide-methionine (S)-S-oxide reductase activity"/>
    <property type="evidence" value="ECO:0007669"/>
    <property type="project" value="UniProtKB-UniRule"/>
</dbReference>
<feature type="active site" evidence="4">
    <location>
        <position position="11"/>
    </location>
</feature>
<comment type="catalytic activity">
    <reaction evidence="2 4">
        <text>L-methionyl-[protein] + [thioredoxin]-disulfide + H2O = L-methionyl-(S)-S-oxide-[protein] + [thioredoxin]-dithiol</text>
        <dbReference type="Rhea" id="RHEA:14217"/>
        <dbReference type="Rhea" id="RHEA-COMP:10698"/>
        <dbReference type="Rhea" id="RHEA-COMP:10700"/>
        <dbReference type="Rhea" id="RHEA-COMP:12313"/>
        <dbReference type="Rhea" id="RHEA-COMP:12315"/>
        <dbReference type="ChEBI" id="CHEBI:15377"/>
        <dbReference type="ChEBI" id="CHEBI:16044"/>
        <dbReference type="ChEBI" id="CHEBI:29950"/>
        <dbReference type="ChEBI" id="CHEBI:44120"/>
        <dbReference type="ChEBI" id="CHEBI:50058"/>
        <dbReference type="EC" id="1.8.4.11"/>
    </reaction>
</comment>
<accession>A0A2H0DY54</accession>
<reference evidence="6 7" key="1">
    <citation type="submission" date="2017-09" db="EMBL/GenBank/DDBJ databases">
        <title>Depth-based differentiation of microbial function through sediment-hosted aquifers and enrichment of novel symbionts in the deep terrestrial subsurface.</title>
        <authorList>
            <person name="Probst A.J."/>
            <person name="Ladd B."/>
            <person name="Jarett J.K."/>
            <person name="Geller-Mcgrath D.E."/>
            <person name="Sieber C.M."/>
            <person name="Emerson J.B."/>
            <person name="Anantharaman K."/>
            <person name="Thomas B.C."/>
            <person name="Malmstrom R."/>
            <person name="Stieglmeier M."/>
            <person name="Klingl A."/>
            <person name="Woyke T."/>
            <person name="Ryan C.M."/>
            <person name="Banfield J.F."/>
        </authorList>
    </citation>
    <scope>NUCLEOTIDE SEQUENCE [LARGE SCALE GENOMIC DNA]</scope>
    <source>
        <strain evidence="6">CG22_combo_CG10-13_8_21_14_all_36_13</strain>
    </source>
</reference>
<proteinExistence type="inferred from homology"/>
<feature type="domain" description="Peptide methionine sulphoxide reductase MsrA" evidence="5">
    <location>
        <begin position="4"/>
        <end position="161"/>
    </location>
</feature>
<dbReference type="Gene3D" id="3.30.1060.10">
    <property type="entry name" value="Peptide methionine sulphoxide reductase MsrA"/>
    <property type="match status" value="1"/>
</dbReference>
<dbReference type="Proteomes" id="UP000231143">
    <property type="component" value="Unassembled WGS sequence"/>
</dbReference>
<dbReference type="EC" id="1.8.4.11" evidence="4"/>
<comment type="function">
    <text evidence="4">Has an important function as a repair enzyme for proteins that have been inactivated by oxidation. Catalyzes the reversible oxidation-reduction of methionine sulfoxide in proteins to methionine.</text>
</comment>
<evidence type="ECO:0000256" key="3">
    <source>
        <dbReference type="ARBA" id="ARBA00048782"/>
    </source>
</evidence>
<evidence type="ECO:0000313" key="6">
    <source>
        <dbReference type="EMBL" id="PIP87104.1"/>
    </source>
</evidence>
<dbReference type="InterPro" id="IPR036509">
    <property type="entry name" value="Met_Sox_Rdtase_MsrA_sf"/>
</dbReference>
<protein>
    <recommendedName>
        <fullName evidence="4">Peptide methionine sulfoxide reductase MsrA</fullName>
        <shortName evidence="4">Protein-methionine-S-oxide reductase</shortName>
        <ecNumber evidence="4">1.8.4.11</ecNumber>
    </recommendedName>
    <alternativeName>
        <fullName evidence="4">Peptide-methionine (S)-S-oxide reductase</fullName>
        <shortName evidence="4">Peptide Met(O) reductase</shortName>
    </alternativeName>
</protein>
<dbReference type="Pfam" id="PF01625">
    <property type="entry name" value="PMSR"/>
    <property type="match status" value="1"/>
</dbReference>
<comment type="caution">
    <text evidence="6">The sequence shown here is derived from an EMBL/GenBank/DDBJ whole genome shotgun (WGS) entry which is preliminary data.</text>
</comment>